<dbReference type="InterPro" id="IPR008930">
    <property type="entry name" value="Terpenoid_cyclase/PrenylTrfase"/>
</dbReference>
<keyword evidence="3" id="KW-0460">Magnesium</keyword>
<dbReference type="Gene3D" id="1.10.600.10">
    <property type="entry name" value="Farnesyl Diphosphate Synthase"/>
    <property type="match status" value="2"/>
</dbReference>
<keyword evidence="2" id="KW-0479">Metal-binding</keyword>
<proteinExistence type="predicted"/>
<reference evidence="7 8" key="1">
    <citation type="journal article" date="2018" name="PLoS Genet.">
        <title>Population sequencing reveals clonal diversity and ancestral inbreeding in the grapevine cultivar Chardonnay.</title>
        <authorList>
            <person name="Roach M.J."/>
            <person name="Johnson D.L."/>
            <person name="Bohlmann J."/>
            <person name="van Vuuren H.J."/>
            <person name="Jones S.J."/>
            <person name="Pretorius I.S."/>
            <person name="Schmidt S.A."/>
            <person name="Borneman A.R."/>
        </authorList>
    </citation>
    <scope>NUCLEOTIDE SEQUENCE [LARGE SCALE GENOMIC DNA]</scope>
    <source>
        <strain evidence="8">cv. Chardonnay</strain>
        <tissue evidence="7">Leaf</tissue>
    </source>
</reference>
<name>A0A438D7W7_VITVI</name>
<dbReference type="InterPro" id="IPR050148">
    <property type="entry name" value="Terpene_synthase-like"/>
</dbReference>
<dbReference type="GO" id="GO:0010333">
    <property type="term" value="F:terpene synthase activity"/>
    <property type="evidence" value="ECO:0007669"/>
    <property type="project" value="InterPro"/>
</dbReference>
<dbReference type="Proteomes" id="UP000288805">
    <property type="component" value="Unassembled WGS sequence"/>
</dbReference>
<evidence type="ECO:0000259" key="5">
    <source>
        <dbReference type="Pfam" id="PF01397"/>
    </source>
</evidence>
<dbReference type="PANTHER" id="PTHR31225:SF241">
    <property type="entry name" value="TERPENE SYNTHASE FAMILY, METAL-BINDING DOMAIN PROTEIN"/>
    <property type="match status" value="1"/>
</dbReference>
<sequence length="532" mass="61617">MELAKLFRSYLPIHHLGCSIIVPSSMSIQVSTCPLVQIPKPEHRPMAEFHPSIWGDQFIAYTPEDEDTRACKEKQVEDLKEEVRRELMAAAGNPSQLLNFIDAVQRLGVAYHFEREIEESLQHIYDRFHDADDTDDDLYNIALQFRLLRQQGYNISCGIFHKFKDEKGSFKEDLISNIQGMLGLYEAAHLRVHGEDILEEALAFTTTHLKATLAKLDFNLVQSLHKEELSNLARWWKELDFATKLPFARDRFVEGYFWILGVYFEPQYSRARRILTKLFAMASIIDDIYDAYGTLEELQPFTEAIERWDINSIDHLPEYMKLFYVTLLDLYKEIDQELEKDGNQYRVYYAKEVLKSQVRSYFAEAKWSHEGYIPTIEEYMLVALVTAGSCILATWSFIGMGEIMTKEAFDWVISDPKIITASTVIFRLMDDITTHKFEQKRGHVASGIECYMKQYGVSEEQVYSEFHKQVENAWLDINQECLKPTAVPMPLLTRVVNLSRVVDVIYKEGDGYTHVGKVMKDNIGSVLIDPIV</sequence>
<dbReference type="InterPro" id="IPR036965">
    <property type="entry name" value="Terpene_synth_N_sf"/>
</dbReference>
<dbReference type="Pfam" id="PF03936">
    <property type="entry name" value="Terpene_synth_C"/>
    <property type="match status" value="1"/>
</dbReference>
<dbReference type="SFLD" id="SFLDG01019">
    <property type="entry name" value="Terpene_Cyclase_Like_1_C_Termi"/>
    <property type="match status" value="1"/>
</dbReference>
<keyword evidence="4" id="KW-0456">Lyase</keyword>
<dbReference type="Gene3D" id="1.50.10.130">
    <property type="entry name" value="Terpene synthase, N-terminal domain"/>
    <property type="match status" value="1"/>
</dbReference>
<dbReference type="FunFam" id="1.50.10.130:FF:000001">
    <property type="entry name" value="Isoprene synthase, chloroplastic"/>
    <property type="match status" value="1"/>
</dbReference>
<dbReference type="InterPro" id="IPR034741">
    <property type="entry name" value="Terpene_cyclase-like_1_C"/>
</dbReference>
<dbReference type="InterPro" id="IPR044814">
    <property type="entry name" value="Terpene_cyclase_plant_C1"/>
</dbReference>
<gene>
    <name evidence="7" type="primary">ValCS_20</name>
    <name evidence="7" type="ORF">CK203_087960</name>
</gene>
<feature type="domain" description="Terpene synthase N-terminal" evidence="5">
    <location>
        <begin position="53"/>
        <end position="215"/>
    </location>
</feature>
<dbReference type="PANTHER" id="PTHR31225">
    <property type="entry name" value="OS04G0344100 PROTEIN-RELATED"/>
    <property type="match status" value="1"/>
</dbReference>
<comment type="caution">
    <text evidence="7">The sequence shown here is derived from an EMBL/GenBank/DDBJ whole genome shotgun (WGS) entry which is preliminary data.</text>
</comment>
<evidence type="ECO:0000256" key="2">
    <source>
        <dbReference type="ARBA" id="ARBA00022723"/>
    </source>
</evidence>
<dbReference type="SUPFAM" id="SSF48576">
    <property type="entry name" value="Terpenoid synthases"/>
    <property type="match status" value="1"/>
</dbReference>
<evidence type="ECO:0000259" key="6">
    <source>
        <dbReference type="Pfam" id="PF03936"/>
    </source>
</evidence>
<dbReference type="EMBL" id="QGNW01001749">
    <property type="protein sequence ID" value="RVW31541.1"/>
    <property type="molecule type" value="Genomic_DNA"/>
</dbReference>
<dbReference type="SFLD" id="SFLDG01604">
    <property type="entry name" value="Terpene_Cyclase_Like_1_C_Termi"/>
    <property type="match status" value="1"/>
</dbReference>
<dbReference type="CDD" id="cd00684">
    <property type="entry name" value="Terpene_cyclase_plant_C1"/>
    <property type="match status" value="1"/>
</dbReference>
<evidence type="ECO:0000313" key="8">
    <source>
        <dbReference type="Proteomes" id="UP000288805"/>
    </source>
</evidence>
<dbReference type="InterPro" id="IPR005630">
    <property type="entry name" value="Terpene_synthase_metal-bd"/>
</dbReference>
<dbReference type="InterPro" id="IPR008949">
    <property type="entry name" value="Isoprenoid_synthase_dom_sf"/>
</dbReference>
<evidence type="ECO:0000313" key="7">
    <source>
        <dbReference type="EMBL" id="RVW31541.1"/>
    </source>
</evidence>
<dbReference type="SUPFAM" id="SSF48239">
    <property type="entry name" value="Terpenoid cyclases/Protein prenyltransferases"/>
    <property type="match status" value="1"/>
</dbReference>
<dbReference type="GO" id="GO:0016102">
    <property type="term" value="P:diterpenoid biosynthetic process"/>
    <property type="evidence" value="ECO:0007669"/>
    <property type="project" value="InterPro"/>
</dbReference>
<protein>
    <submittedName>
        <fullName evidence="7">Valencene synthase</fullName>
    </submittedName>
</protein>
<dbReference type="SFLD" id="SFLDS00005">
    <property type="entry name" value="Isoprenoid_Synthase_Type_I"/>
    <property type="match status" value="1"/>
</dbReference>
<evidence type="ECO:0000256" key="3">
    <source>
        <dbReference type="ARBA" id="ARBA00022842"/>
    </source>
</evidence>
<evidence type="ECO:0000256" key="4">
    <source>
        <dbReference type="ARBA" id="ARBA00023239"/>
    </source>
</evidence>
<dbReference type="GO" id="GO:0000287">
    <property type="term" value="F:magnesium ion binding"/>
    <property type="evidence" value="ECO:0007669"/>
    <property type="project" value="InterPro"/>
</dbReference>
<organism evidence="7 8">
    <name type="scientific">Vitis vinifera</name>
    <name type="common">Grape</name>
    <dbReference type="NCBI Taxonomy" id="29760"/>
    <lineage>
        <taxon>Eukaryota</taxon>
        <taxon>Viridiplantae</taxon>
        <taxon>Streptophyta</taxon>
        <taxon>Embryophyta</taxon>
        <taxon>Tracheophyta</taxon>
        <taxon>Spermatophyta</taxon>
        <taxon>Magnoliopsida</taxon>
        <taxon>eudicotyledons</taxon>
        <taxon>Gunneridae</taxon>
        <taxon>Pentapetalae</taxon>
        <taxon>rosids</taxon>
        <taxon>Vitales</taxon>
        <taxon>Vitaceae</taxon>
        <taxon>Viteae</taxon>
        <taxon>Vitis</taxon>
    </lineage>
</organism>
<feature type="domain" description="Terpene synthase metal-binding" evidence="6">
    <location>
        <begin position="237"/>
        <end position="474"/>
    </location>
</feature>
<dbReference type="InterPro" id="IPR001906">
    <property type="entry name" value="Terpene_synth_N"/>
</dbReference>
<dbReference type="Pfam" id="PF01397">
    <property type="entry name" value="Terpene_synth"/>
    <property type="match status" value="1"/>
</dbReference>
<accession>A0A438D7W7</accession>
<comment type="cofactor">
    <cofactor evidence="1">
        <name>Mg(2+)</name>
        <dbReference type="ChEBI" id="CHEBI:18420"/>
    </cofactor>
</comment>
<dbReference type="AlphaFoldDB" id="A0A438D7W7"/>
<dbReference type="FunFam" id="1.10.600.10:FF:000007">
    <property type="entry name" value="Isoprene synthase, chloroplastic"/>
    <property type="match status" value="1"/>
</dbReference>
<evidence type="ECO:0000256" key="1">
    <source>
        <dbReference type="ARBA" id="ARBA00001946"/>
    </source>
</evidence>